<keyword evidence="4" id="KW-0949">S-adenosyl-L-methionine</keyword>
<dbReference type="CDD" id="cd02440">
    <property type="entry name" value="AdoMet_MTases"/>
    <property type="match status" value="1"/>
</dbReference>
<proteinExistence type="inferred from homology"/>
<comment type="similarity">
    <text evidence="1">Belongs to the N(4)/N(6)-methyltransferase family.</text>
</comment>
<dbReference type="KEGG" id="hoh:Hoch_2480"/>
<keyword evidence="10" id="KW-1185">Reference proteome</keyword>
<evidence type="ECO:0000256" key="5">
    <source>
        <dbReference type="ARBA" id="ARBA00022747"/>
    </source>
</evidence>
<dbReference type="SUPFAM" id="SSF53335">
    <property type="entry name" value="S-adenosyl-L-methionine-dependent methyltransferases"/>
    <property type="match status" value="1"/>
</dbReference>
<organism evidence="9 10">
    <name type="scientific">Haliangium ochraceum (strain DSM 14365 / JCM 11303 / SMP-2)</name>
    <dbReference type="NCBI Taxonomy" id="502025"/>
    <lineage>
        <taxon>Bacteria</taxon>
        <taxon>Pseudomonadati</taxon>
        <taxon>Myxococcota</taxon>
        <taxon>Polyangia</taxon>
        <taxon>Haliangiales</taxon>
        <taxon>Kofleriaceae</taxon>
        <taxon>Haliangium</taxon>
    </lineage>
</organism>
<dbReference type="Pfam" id="PF02384">
    <property type="entry name" value="N6_Mtase"/>
    <property type="match status" value="1"/>
</dbReference>
<dbReference type="eggNOG" id="COG0827">
    <property type="taxonomic scope" value="Bacteria"/>
</dbReference>
<dbReference type="Pfam" id="PF22837">
    <property type="entry name" value="M_Eco57I_C"/>
    <property type="match status" value="1"/>
</dbReference>
<evidence type="ECO:0000259" key="8">
    <source>
        <dbReference type="Pfam" id="PF22837"/>
    </source>
</evidence>
<dbReference type="InterPro" id="IPR029063">
    <property type="entry name" value="SAM-dependent_MTases_sf"/>
</dbReference>
<dbReference type="PRINTS" id="PR00507">
    <property type="entry name" value="N12N6MTFRASE"/>
</dbReference>
<dbReference type="AlphaFoldDB" id="D0LKG8"/>
<dbReference type="PANTHER" id="PTHR33841">
    <property type="entry name" value="DNA METHYLTRANSFERASE YEEA-RELATED"/>
    <property type="match status" value="1"/>
</dbReference>
<reference evidence="9 10" key="1">
    <citation type="journal article" date="2010" name="Stand. Genomic Sci.">
        <title>Complete genome sequence of Haliangium ochraceum type strain (SMP-2).</title>
        <authorList>
            <consortium name="US DOE Joint Genome Institute (JGI-PGF)"/>
            <person name="Ivanova N."/>
            <person name="Daum C."/>
            <person name="Lang E."/>
            <person name="Abt B."/>
            <person name="Kopitz M."/>
            <person name="Saunders E."/>
            <person name="Lapidus A."/>
            <person name="Lucas S."/>
            <person name="Glavina Del Rio T."/>
            <person name="Nolan M."/>
            <person name="Tice H."/>
            <person name="Copeland A."/>
            <person name="Cheng J.F."/>
            <person name="Chen F."/>
            <person name="Bruce D."/>
            <person name="Goodwin L."/>
            <person name="Pitluck S."/>
            <person name="Mavromatis K."/>
            <person name="Pati A."/>
            <person name="Mikhailova N."/>
            <person name="Chen A."/>
            <person name="Palaniappan K."/>
            <person name="Land M."/>
            <person name="Hauser L."/>
            <person name="Chang Y.J."/>
            <person name="Jeffries C.D."/>
            <person name="Detter J.C."/>
            <person name="Brettin T."/>
            <person name="Rohde M."/>
            <person name="Goker M."/>
            <person name="Bristow J."/>
            <person name="Markowitz V."/>
            <person name="Eisen J.A."/>
            <person name="Hugenholtz P."/>
            <person name="Kyrpides N.C."/>
            <person name="Klenk H.P."/>
        </authorList>
    </citation>
    <scope>NUCLEOTIDE SEQUENCE [LARGE SCALE GENOMIC DNA]</scope>
    <source>
        <strain evidence="10">DSM 14365 / CIP 107738 / JCM 11303 / AJ 13395 / SMP-2</strain>
    </source>
</reference>
<dbReference type="GO" id="GO:0003677">
    <property type="term" value="F:DNA binding"/>
    <property type="evidence" value="ECO:0007669"/>
    <property type="project" value="InterPro"/>
</dbReference>
<evidence type="ECO:0000256" key="3">
    <source>
        <dbReference type="ARBA" id="ARBA00022679"/>
    </source>
</evidence>
<dbReference type="InterPro" id="IPR002052">
    <property type="entry name" value="DNA_methylase_N6_adenine_CS"/>
</dbReference>
<dbReference type="RefSeq" id="WP_012827624.1">
    <property type="nucleotide sequence ID" value="NC_013440.1"/>
</dbReference>
<evidence type="ECO:0000256" key="1">
    <source>
        <dbReference type="ARBA" id="ARBA00006594"/>
    </source>
</evidence>
<keyword evidence="2 9" id="KW-0489">Methyltransferase</keyword>
<feature type="compositionally biased region" description="Polar residues" evidence="6">
    <location>
        <begin position="574"/>
        <end position="587"/>
    </location>
</feature>
<dbReference type="REBASE" id="22293">
    <property type="entry name" value="HocORF2480P"/>
</dbReference>
<evidence type="ECO:0000259" key="7">
    <source>
        <dbReference type="Pfam" id="PF02384"/>
    </source>
</evidence>
<dbReference type="HOGENOM" id="CLU_464428_0_0_7"/>
<feature type="domain" description="DNA methylase adenine-specific" evidence="7">
    <location>
        <begin position="9"/>
        <end position="223"/>
    </location>
</feature>
<gene>
    <name evidence="9" type="ordered locus">Hoch_2480</name>
</gene>
<feature type="region of interest" description="Disordered" evidence="6">
    <location>
        <begin position="567"/>
        <end position="587"/>
    </location>
</feature>
<dbReference type="InterPro" id="IPR050953">
    <property type="entry name" value="N4_N6_ade-DNA_methylase"/>
</dbReference>
<keyword evidence="3" id="KW-0808">Transferase</keyword>
<evidence type="ECO:0000256" key="2">
    <source>
        <dbReference type="ARBA" id="ARBA00022603"/>
    </source>
</evidence>
<dbReference type="Proteomes" id="UP000001880">
    <property type="component" value="Chromosome"/>
</dbReference>
<dbReference type="GO" id="GO:0009307">
    <property type="term" value="P:DNA restriction-modification system"/>
    <property type="evidence" value="ECO:0007669"/>
    <property type="project" value="UniProtKB-KW"/>
</dbReference>
<protein>
    <submittedName>
        <fullName evidence="9">N-6 DNA methylase</fullName>
    </submittedName>
</protein>
<evidence type="ECO:0000313" key="10">
    <source>
        <dbReference type="Proteomes" id="UP000001880"/>
    </source>
</evidence>
<dbReference type="GO" id="GO:0009007">
    <property type="term" value="F:site-specific DNA-methyltransferase (adenine-specific) activity"/>
    <property type="evidence" value="ECO:0007669"/>
    <property type="project" value="UniProtKB-EC"/>
</dbReference>
<dbReference type="Gene3D" id="3.40.50.150">
    <property type="entry name" value="Vaccinia Virus protein VP39"/>
    <property type="match status" value="1"/>
</dbReference>
<sequence>MDGARRLALGQWFTPPEVADLTLSLAVPAGACAGALRVLDPACGDGVFLARARARGLGASGGALCGVEIEEAAAAAARASVPEAELHRGDLFALEPAALGEDFDVVVGNPPYVRQERLTRGQKLRVRARLASDFPTLPATLLDQVVRRGDLAAACLLRALRLTRPGGRMALVVSSALLDAGYAAALWDAIARCGRVHAIVDAPGERWFAEAAVNAVIVVVERAPSASPGRAVRLARLSVPTREAARRVRSSEDLGAVAELRQAPAEAPRQWATGLRASAAWFDFVQAAGDALVPLERLATVRRGVTSGANEVFYLPRAHARALALEPAALLPLLRSPRAHAAIAVVPQESSHVALVCPPESEPERAYPHTWRYLQAHREVAARPSLRARKPWWALPVRPARLFLAKAYAARFAQPLASADMVADQRVYSIHPRAPSAPLSEFGGRACELELLAAILNSAFTAFAIESLGRASMGEGALEWTVSDAAQLPVLDPRRLTPAQAEAVRAALVALSARPIGDVASERERRDRAQLDAQIAALVPGLNELLARIWDALTNSVAARHARARATAVEPATESASETPALSDSAG</sequence>
<dbReference type="OrthoDB" id="9784823at2"/>
<evidence type="ECO:0000256" key="6">
    <source>
        <dbReference type="SAM" id="MobiDB-lite"/>
    </source>
</evidence>
<evidence type="ECO:0000256" key="4">
    <source>
        <dbReference type="ARBA" id="ARBA00022691"/>
    </source>
</evidence>
<feature type="domain" description="Type II methyltransferase M.Eco57I C-terminal" evidence="8">
    <location>
        <begin position="290"/>
        <end position="503"/>
    </location>
</feature>
<dbReference type="PANTHER" id="PTHR33841:SF5">
    <property type="entry name" value="DNA METHYLASE (MODIFICATION METHYLASE) (METHYLTRANSFERASE)-RELATED"/>
    <property type="match status" value="1"/>
</dbReference>
<dbReference type="EMBL" id="CP001804">
    <property type="protein sequence ID" value="ACY15016.1"/>
    <property type="molecule type" value="Genomic_DNA"/>
</dbReference>
<dbReference type="InterPro" id="IPR003356">
    <property type="entry name" value="DNA_methylase_A-5"/>
</dbReference>
<keyword evidence="5" id="KW-0680">Restriction system</keyword>
<name>D0LKG8_HALO1</name>
<dbReference type="PROSITE" id="PS00092">
    <property type="entry name" value="N6_MTASE"/>
    <property type="match status" value="1"/>
</dbReference>
<dbReference type="GO" id="GO:0032259">
    <property type="term" value="P:methylation"/>
    <property type="evidence" value="ECO:0007669"/>
    <property type="project" value="UniProtKB-KW"/>
</dbReference>
<dbReference type="GO" id="GO:0008170">
    <property type="term" value="F:N-methyltransferase activity"/>
    <property type="evidence" value="ECO:0007669"/>
    <property type="project" value="InterPro"/>
</dbReference>
<evidence type="ECO:0000313" key="9">
    <source>
        <dbReference type="EMBL" id="ACY15016.1"/>
    </source>
</evidence>
<accession>D0LKG8</accession>
<dbReference type="InterPro" id="IPR054520">
    <property type="entry name" value="M_Eco57I_C"/>
</dbReference>